<dbReference type="SUPFAM" id="SSF46548">
    <property type="entry name" value="alpha-helical ferredoxin"/>
    <property type="match status" value="1"/>
</dbReference>
<dbReference type="InterPro" id="IPR017680">
    <property type="entry name" value="CoB/CoM_hetero-S_Rdtase_csu"/>
</dbReference>
<dbReference type="GO" id="GO:0015948">
    <property type="term" value="P:methanogenesis"/>
    <property type="evidence" value="ECO:0007669"/>
    <property type="project" value="UniProtKB-KW"/>
</dbReference>
<keyword evidence="4" id="KW-0479">Metal-binding</keyword>
<keyword evidence="3" id="KW-0004">4Fe-4S</keyword>
<evidence type="ECO:0000313" key="10">
    <source>
        <dbReference type="EMBL" id="KCZ71093.1"/>
    </source>
</evidence>
<dbReference type="AlphaFoldDB" id="A0A062V3A5"/>
<dbReference type="Proteomes" id="UP000027153">
    <property type="component" value="Unassembled WGS sequence"/>
</dbReference>
<keyword evidence="5" id="KW-0484">Methanogenesis</keyword>
<keyword evidence="8" id="KW-0411">Iron-sulfur</keyword>
<dbReference type="PROSITE" id="PS51379">
    <property type="entry name" value="4FE4S_FER_2"/>
    <property type="match status" value="2"/>
</dbReference>
<name>A0A062V3A5_9EURY</name>
<dbReference type="InterPro" id="IPR017900">
    <property type="entry name" value="4Fe4S_Fe_S_CS"/>
</dbReference>
<dbReference type="PANTHER" id="PTHR43255:SF1">
    <property type="entry name" value="IRON-SULFUR-BINDING OXIDOREDUCTASE FADF-RELATED"/>
    <property type="match status" value="1"/>
</dbReference>
<organism evidence="10 11">
    <name type="scientific">Candidatus Methanoperedens nitratireducens</name>
    <dbReference type="NCBI Taxonomy" id="1392998"/>
    <lineage>
        <taxon>Archaea</taxon>
        <taxon>Methanobacteriati</taxon>
        <taxon>Methanobacteriota</taxon>
        <taxon>Stenosarchaea group</taxon>
        <taxon>Methanomicrobia</taxon>
        <taxon>Methanosarcinales</taxon>
        <taxon>ANME-2 cluster</taxon>
        <taxon>Candidatus Methanoperedentaceae</taxon>
        <taxon>Candidatus Methanoperedens</taxon>
    </lineage>
</organism>
<evidence type="ECO:0000256" key="1">
    <source>
        <dbReference type="ARBA" id="ARBA00004808"/>
    </source>
</evidence>
<evidence type="ECO:0000256" key="5">
    <source>
        <dbReference type="ARBA" id="ARBA00022994"/>
    </source>
</evidence>
<evidence type="ECO:0000259" key="9">
    <source>
        <dbReference type="PROSITE" id="PS51379"/>
    </source>
</evidence>
<dbReference type="InterPro" id="IPR009051">
    <property type="entry name" value="Helical_ferredxn"/>
</dbReference>
<dbReference type="UniPathway" id="UPA00647">
    <property type="reaction ID" value="UER00700"/>
</dbReference>
<dbReference type="Gene3D" id="1.10.1060.10">
    <property type="entry name" value="Alpha-helical ferredoxin"/>
    <property type="match status" value="1"/>
</dbReference>
<protein>
    <submittedName>
        <fullName evidence="10">CoB--CoM heterodisulfide reductase subunit C</fullName>
        <ecNumber evidence="10">1.8.98.1</ecNumber>
    </submittedName>
</protein>
<accession>A0A062V3A5</accession>
<evidence type="ECO:0000256" key="8">
    <source>
        <dbReference type="ARBA" id="ARBA00023014"/>
    </source>
</evidence>
<dbReference type="Pfam" id="PF13183">
    <property type="entry name" value="Fer4_8"/>
    <property type="match status" value="1"/>
</dbReference>
<evidence type="ECO:0000256" key="4">
    <source>
        <dbReference type="ARBA" id="ARBA00022723"/>
    </source>
</evidence>
<dbReference type="GO" id="GO:0051912">
    <property type="term" value="F:CoB--CoM heterodisulfide reductase activity"/>
    <property type="evidence" value="ECO:0007669"/>
    <property type="project" value="UniProtKB-EC"/>
</dbReference>
<keyword evidence="7" id="KW-0408">Iron</keyword>
<evidence type="ECO:0000256" key="3">
    <source>
        <dbReference type="ARBA" id="ARBA00022485"/>
    </source>
</evidence>
<comment type="caution">
    <text evidence="10">The sequence shown here is derived from an EMBL/GenBank/DDBJ whole genome shotgun (WGS) entry which is preliminary data.</text>
</comment>
<dbReference type="PROSITE" id="PS00198">
    <property type="entry name" value="4FE4S_FER_1"/>
    <property type="match status" value="1"/>
</dbReference>
<evidence type="ECO:0000313" key="11">
    <source>
        <dbReference type="Proteomes" id="UP000027153"/>
    </source>
</evidence>
<dbReference type="RefSeq" id="WP_048093256.1">
    <property type="nucleotide sequence ID" value="NZ_JMIY01000007.1"/>
</dbReference>
<dbReference type="NCBIfam" id="TIGR03290">
    <property type="entry name" value="CoB_CoM_SS_C"/>
    <property type="match status" value="1"/>
</dbReference>
<comment type="similarity">
    <text evidence="2">Belongs to the HdrC family.</text>
</comment>
<dbReference type="GO" id="GO:0046872">
    <property type="term" value="F:metal ion binding"/>
    <property type="evidence" value="ECO:0007669"/>
    <property type="project" value="UniProtKB-KW"/>
</dbReference>
<feature type="domain" description="4Fe-4S ferredoxin-type" evidence="9">
    <location>
        <begin position="39"/>
        <end position="69"/>
    </location>
</feature>
<keyword evidence="11" id="KW-1185">Reference proteome</keyword>
<dbReference type="InterPro" id="IPR017896">
    <property type="entry name" value="4Fe4S_Fe-S-bd"/>
</dbReference>
<dbReference type="GO" id="GO:0005886">
    <property type="term" value="C:plasma membrane"/>
    <property type="evidence" value="ECO:0007669"/>
    <property type="project" value="TreeGrafter"/>
</dbReference>
<dbReference type="EMBL" id="JMIY01000007">
    <property type="protein sequence ID" value="KCZ71093.1"/>
    <property type="molecule type" value="Genomic_DNA"/>
</dbReference>
<feature type="domain" description="4Fe-4S ferredoxin-type" evidence="9">
    <location>
        <begin position="1"/>
        <end position="29"/>
    </location>
</feature>
<keyword evidence="6 10" id="KW-0560">Oxidoreductase</keyword>
<dbReference type="InterPro" id="IPR051460">
    <property type="entry name" value="HdrC_iron-sulfur_subunit"/>
</dbReference>
<reference evidence="10 11" key="1">
    <citation type="journal article" date="2013" name="Nature">
        <title>Anaerobic oxidation of methane coupled to nitrate reduction in a novel archaeal lineage.</title>
        <authorList>
            <person name="Haroon M.F."/>
            <person name="Hu S."/>
            <person name="Shi Y."/>
            <person name="Imelfort M."/>
            <person name="Keller J."/>
            <person name="Hugenholtz P."/>
            <person name="Yuan Z."/>
            <person name="Tyson G.W."/>
        </authorList>
    </citation>
    <scope>NUCLEOTIDE SEQUENCE [LARGE SCALE GENOMIC DNA]</scope>
    <source>
        <strain evidence="10 11">ANME-2d</strain>
    </source>
</reference>
<dbReference type="EC" id="1.8.98.1" evidence="10"/>
<evidence type="ECO:0000256" key="6">
    <source>
        <dbReference type="ARBA" id="ARBA00023002"/>
    </source>
</evidence>
<dbReference type="PANTHER" id="PTHR43255">
    <property type="entry name" value="IRON-SULFUR-BINDING OXIDOREDUCTASE FADF-RELATED-RELATED"/>
    <property type="match status" value="1"/>
</dbReference>
<dbReference type="OrthoDB" id="144910at2157"/>
<sequence length="143" mass="16092">MKNSEILTCIQCGTCHASCPSGRYTSLNIRRIIRDSINKDVSTDPELWMCTTCYNCQERCPRGIKVTDAILTLRSEAARGGKILPAHMKICRSLIETGHAVPIDDKHRSIREKLGLGIPTHRKALDEVKILLESTKFNELIEE</sequence>
<evidence type="ECO:0000256" key="7">
    <source>
        <dbReference type="ARBA" id="ARBA00023004"/>
    </source>
</evidence>
<evidence type="ECO:0000256" key="2">
    <source>
        <dbReference type="ARBA" id="ARBA00007097"/>
    </source>
</evidence>
<dbReference type="GO" id="GO:0051539">
    <property type="term" value="F:4 iron, 4 sulfur cluster binding"/>
    <property type="evidence" value="ECO:0007669"/>
    <property type="project" value="UniProtKB-KW"/>
</dbReference>
<comment type="pathway">
    <text evidence="1">Cofactor metabolism; coenzyme M-coenzyme B heterodisulfide reduction; coenzyme B and coenzyme M from coenzyme M-coenzyme B heterodisulfide: step 1/1.</text>
</comment>
<gene>
    <name evidence="10" type="ORF">ANME2D_03125</name>
</gene>
<proteinExistence type="inferred from homology"/>